<dbReference type="PRINTS" id="PR00010">
    <property type="entry name" value="EGFBLOOD"/>
</dbReference>
<feature type="region of interest" description="Disordered" evidence="11">
    <location>
        <begin position="633"/>
        <end position="702"/>
    </location>
</feature>
<dbReference type="GO" id="GO:0005509">
    <property type="term" value="F:calcium ion binding"/>
    <property type="evidence" value="ECO:0007669"/>
    <property type="project" value="InterPro"/>
</dbReference>
<feature type="domain" description="EGF-like" evidence="13">
    <location>
        <begin position="439"/>
        <end position="475"/>
    </location>
</feature>
<evidence type="ECO:0000256" key="6">
    <source>
        <dbReference type="ARBA" id="ARBA00022989"/>
    </source>
</evidence>
<dbReference type="Pfam" id="PF21700">
    <property type="entry name" value="EGF_DL_JAG"/>
    <property type="match status" value="1"/>
</dbReference>
<keyword evidence="8 10" id="KW-1015">Disulfide bond</keyword>
<dbReference type="Gene3D" id="2.10.25.10">
    <property type="entry name" value="Laminin"/>
    <property type="match status" value="5"/>
</dbReference>
<dbReference type="GO" id="GO:0005886">
    <property type="term" value="C:plasma membrane"/>
    <property type="evidence" value="ECO:0007669"/>
    <property type="project" value="TreeGrafter"/>
</dbReference>
<keyword evidence="7 12" id="KW-0472">Membrane</keyword>
<dbReference type="FunFam" id="2.10.25.10:FF:000004">
    <property type="entry name" value="Neurogenic locus notch 1"/>
    <property type="match status" value="1"/>
</dbReference>
<dbReference type="PANTHER" id="PTHR24049">
    <property type="entry name" value="CRUMBS FAMILY MEMBER"/>
    <property type="match status" value="1"/>
</dbReference>
<evidence type="ECO:0000256" key="7">
    <source>
        <dbReference type="ARBA" id="ARBA00023136"/>
    </source>
</evidence>
<evidence type="ECO:0000256" key="10">
    <source>
        <dbReference type="PROSITE-ProRule" id="PRU00076"/>
    </source>
</evidence>
<evidence type="ECO:0000256" key="9">
    <source>
        <dbReference type="ARBA" id="ARBA00023180"/>
    </source>
</evidence>
<sequence>MGCRIGTQDMSLGPSEVQLTASCRTVPRWQLKFHSQWQLNFTRIAATPPTCRHEDRWTHLVSISPCPPVAGRPLAAANMSAIRGVGVLLLLSCMRLMLLAPPPSAGEGRLHDPGTPEVLLPLKVPKGGEGPGLEMICRMLEEIWASKQEATGRVAGGLLCPPVVVPATGSDYRDVPWNNPIPFQPKPDPIGSCTPRPQVRGHGLNTEQTCHQPLTETNHSETELVLMVLLGLYWRIGSEPDQQQNQEAVQNQSGSGSNCSCNATNSRCDEFGVCRCDPGWDGELCQRCVTMPGCVHGSCLQPWQCACQPGWGGRFCDKDLSVCSQQPCLNGATCLLEDSGDFRCLCPDGFHGPTCRRRKGPCLQRRSPCKNGGLCDDADGFAAELVCRCLAGFTGPRCETDIDDCLMGPCASGATCVDGVNRFSCLCPVGFSGRFCTVNMDDCASQPCRNGGRCLDRAGGFRCLCQPGFTGTTCEKPPSPVSASPPVWTTRARDTGHHDNRKVKVTVKERGAGGLSDLQLVVVLVLTSVSVGVVALTAALVLHAPCQRRGHAPCWLSLSPRSRREPGDQPEHRISFLNAAEPQKKKLNIEYETGPDRIRIRTQEGHDSGWIRIGELSQVEVLVPRTGFYSTRRTPVVQQGAPTNKATPVSKPRPLPRPTNQVRADEHSVQEALAGSGRGHISVSANRLSPTPDVSMTVDGPESVGSKVIQTLEPDRQFSPVLFSRVNGTKNPQNHKLEGELELTSSGSTRLNRVWPVRTQRSIWFHQGIGPGLN</sequence>
<dbReference type="InterPro" id="IPR051022">
    <property type="entry name" value="Notch_Cell-Fate_Det"/>
</dbReference>
<accession>A0A315VQU5</accession>
<keyword evidence="5" id="KW-0677">Repeat</keyword>
<dbReference type="PROSITE" id="PS00022">
    <property type="entry name" value="EGF_1"/>
    <property type="match status" value="6"/>
</dbReference>
<dbReference type="EMBL" id="NHOQ01001314">
    <property type="protein sequence ID" value="PWA25485.1"/>
    <property type="molecule type" value="Genomic_DNA"/>
</dbReference>
<feature type="disulfide bond" evidence="10">
    <location>
        <begin position="465"/>
        <end position="474"/>
    </location>
</feature>
<feature type="transmembrane region" description="Helical" evidence="12">
    <location>
        <begin position="518"/>
        <end position="542"/>
    </location>
</feature>
<dbReference type="InterPro" id="IPR000152">
    <property type="entry name" value="EGF-type_Asp/Asn_hydroxyl_site"/>
</dbReference>
<feature type="region of interest" description="Disordered" evidence="11">
    <location>
        <begin position="476"/>
        <end position="496"/>
    </location>
</feature>
<feature type="disulfide bond" evidence="10">
    <location>
        <begin position="389"/>
        <end position="398"/>
    </location>
</feature>
<feature type="domain" description="EGF-like" evidence="13">
    <location>
        <begin position="358"/>
        <end position="399"/>
    </location>
</feature>
<dbReference type="SUPFAM" id="SSF57196">
    <property type="entry name" value="EGF/Laminin"/>
    <property type="match status" value="4"/>
</dbReference>
<evidence type="ECO:0000256" key="3">
    <source>
        <dbReference type="ARBA" id="ARBA00022692"/>
    </source>
</evidence>
<evidence type="ECO:0000256" key="5">
    <source>
        <dbReference type="ARBA" id="ARBA00022737"/>
    </source>
</evidence>
<feature type="disulfide bond" evidence="10">
    <location>
        <begin position="346"/>
        <end position="355"/>
    </location>
</feature>
<dbReference type="FunFam" id="2.10.25.10:FF:000118">
    <property type="entry name" value="protein delta homolog 2"/>
    <property type="match status" value="1"/>
</dbReference>
<organism evidence="14 15">
    <name type="scientific">Gambusia affinis</name>
    <name type="common">Western mosquitofish</name>
    <name type="synonym">Heterandria affinis</name>
    <dbReference type="NCBI Taxonomy" id="33528"/>
    <lineage>
        <taxon>Eukaryota</taxon>
        <taxon>Metazoa</taxon>
        <taxon>Chordata</taxon>
        <taxon>Craniata</taxon>
        <taxon>Vertebrata</taxon>
        <taxon>Euteleostomi</taxon>
        <taxon>Actinopterygii</taxon>
        <taxon>Neopterygii</taxon>
        <taxon>Teleostei</taxon>
        <taxon>Neoteleostei</taxon>
        <taxon>Acanthomorphata</taxon>
        <taxon>Ovalentaria</taxon>
        <taxon>Atherinomorphae</taxon>
        <taxon>Cyprinodontiformes</taxon>
        <taxon>Poeciliidae</taxon>
        <taxon>Poeciliinae</taxon>
        <taxon>Gambusia</taxon>
    </lineage>
</organism>
<dbReference type="AlphaFoldDB" id="A0A315VQU5"/>
<dbReference type="Pfam" id="PF00008">
    <property type="entry name" value="EGF"/>
    <property type="match status" value="3"/>
</dbReference>
<evidence type="ECO:0000256" key="12">
    <source>
        <dbReference type="SAM" id="Phobius"/>
    </source>
</evidence>
<dbReference type="GO" id="GO:0007157">
    <property type="term" value="P:heterophilic cell-cell adhesion via plasma membrane cell adhesion molecules"/>
    <property type="evidence" value="ECO:0007669"/>
    <property type="project" value="TreeGrafter"/>
</dbReference>
<dbReference type="PROSITE" id="PS01187">
    <property type="entry name" value="EGF_CA"/>
    <property type="match status" value="1"/>
</dbReference>
<dbReference type="PROSITE" id="PS01186">
    <property type="entry name" value="EGF_2"/>
    <property type="match status" value="5"/>
</dbReference>
<protein>
    <recommendedName>
        <fullName evidence="13">EGF-like domain-containing protein</fullName>
    </recommendedName>
</protein>
<dbReference type="InterPro" id="IPR018097">
    <property type="entry name" value="EGF_Ca-bd_CS"/>
</dbReference>
<dbReference type="PANTHER" id="PTHR24049:SF38">
    <property type="entry name" value="DELTA-LIKE PROTEIN"/>
    <property type="match status" value="1"/>
</dbReference>
<evidence type="ECO:0000259" key="13">
    <source>
        <dbReference type="PROSITE" id="PS50026"/>
    </source>
</evidence>
<evidence type="ECO:0000256" key="4">
    <source>
        <dbReference type="ARBA" id="ARBA00022729"/>
    </source>
</evidence>
<comment type="caution">
    <text evidence="14">The sequence shown here is derived from an EMBL/GenBank/DDBJ whole genome shotgun (WGS) entry which is preliminary data.</text>
</comment>
<dbReference type="SMART" id="SM00179">
    <property type="entry name" value="EGF_CA"/>
    <property type="match status" value="4"/>
</dbReference>
<keyword evidence="6 12" id="KW-1133">Transmembrane helix</keyword>
<evidence type="ECO:0000256" key="2">
    <source>
        <dbReference type="ARBA" id="ARBA00022536"/>
    </source>
</evidence>
<dbReference type="GO" id="GO:0045197">
    <property type="term" value="P:establishment or maintenance of epithelial cell apical/basal polarity"/>
    <property type="evidence" value="ECO:0007669"/>
    <property type="project" value="TreeGrafter"/>
</dbReference>
<reference evidence="14 15" key="1">
    <citation type="journal article" date="2018" name="G3 (Bethesda)">
        <title>A High-Quality Reference Genome for the Invasive Mosquitofish Gambusia affinis Using a Chicago Library.</title>
        <authorList>
            <person name="Hoffberg S.L."/>
            <person name="Troendle N.J."/>
            <person name="Glenn T.C."/>
            <person name="Mahmud O."/>
            <person name="Louha S."/>
            <person name="Chalopin D."/>
            <person name="Bennetzen J.L."/>
            <person name="Mauricio R."/>
        </authorList>
    </citation>
    <scope>NUCLEOTIDE SEQUENCE [LARGE SCALE GENOMIC DNA]</scope>
    <source>
        <strain evidence="14">NE01/NJP1002.9</strain>
        <tissue evidence="14">Muscle</tissue>
    </source>
</reference>
<keyword evidence="9" id="KW-0325">Glycoprotein</keyword>
<keyword evidence="3 12" id="KW-0812">Transmembrane</keyword>
<dbReference type="STRING" id="33528.ENSGAFP00000007131"/>
<keyword evidence="4" id="KW-0732">Signal</keyword>
<evidence type="ECO:0000256" key="8">
    <source>
        <dbReference type="ARBA" id="ARBA00023157"/>
    </source>
</evidence>
<evidence type="ECO:0000313" key="15">
    <source>
        <dbReference type="Proteomes" id="UP000250572"/>
    </source>
</evidence>
<dbReference type="InterPro" id="IPR000742">
    <property type="entry name" value="EGF"/>
</dbReference>
<dbReference type="Proteomes" id="UP000250572">
    <property type="component" value="Unassembled WGS sequence"/>
</dbReference>
<evidence type="ECO:0000313" key="14">
    <source>
        <dbReference type="EMBL" id="PWA25485.1"/>
    </source>
</evidence>
<feature type="domain" description="EGF-like" evidence="13">
    <location>
        <begin position="319"/>
        <end position="356"/>
    </location>
</feature>
<dbReference type="PROSITE" id="PS50026">
    <property type="entry name" value="EGF_3"/>
    <property type="match status" value="4"/>
</dbReference>
<feature type="compositionally biased region" description="Polar residues" evidence="11">
    <location>
        <begin position="683"/>
        <end position="694"/>
    </location>
</feature>
<dbReference type="InterPro" id="IPR001881">
    <property type="entry name" value="EGF-like_Ca-bd_dom"/>
</dbReference>
<keyword evidence="2 10" id="KW-0245">EGF-like domain</keyword>
<feature type="compositionally biased region" description="Polar residues" evidence="11">
    <location>
        <begin position="633"/>
        <end position="647"/>
    </location>
</feature>
<name>A0A315VQU5_GAMAF</name>
<dbReference type="FunFam" id="2.10.25.10:FF:000334">
    <property type="entry name" value="protein delta homolog 2 isoform X1"/>
    <property type="match status" value="1"/>
</dbReference>
<dbReference type="FunFam" id="2.10.25.10:FF:000018">
    <property type="entry name" value="Delta-like 1"/>
    <property type="match status" value="1"/>
</dbReference>
<comment type="subcellular location">
    <subcellularLocation>
        <location evidence="1">Membrane</location>
        <topology evidence="1">Single-pass type I membrane protein</topology>
    </subcellularLocation>
</comment>
<feature type="disulfide bond" evidence="10">
    <location>
        <begin position="427"/>
        <end position="436"/>
    </location>
</feature>
<keyword evidence="15" id="KW-1185">Reference proteome</keyword>
<comment type="caution">
    <text evidence="10">Lacks conserved residue(s) required for the propagation of feature annotation.</text>
</comment>
<dbReference type="CDD" id="cd00054">
    <property type="entry name" value="EGF_CA"/>
    <property type="match status" value="4"/>
</dbReference>
<dbReference type="SMART" id="SM00181">
    <property type="entry name" value="EGF"/>
    <property type="match status" value="5"/>
</dbReference>
<dbReference type="GO" id="GO:0032991">
    <property type="term" value="C:protein-containing complex"/>
    <property type="evidence" value="ECO:0007669"/>
    <property type="project" value="TreeGrafter"/>
</dbReference>
<dbReference type="FunFam" id="2.10.25.10:FF:000255">
    <property type="entry name" value="Sushi, nidogen and EGF-like domains 1"/>
    <property type="match status" value="1"/>
</dbReference>
<proteinExistence type="predicted"/>
<evidence type="ECO:0000256" key="11">
    <source>
        <dbReference type="SAM" id="MobiDB-lite"/>
    </source>
</evidence>
<feature type="domain" description="EGF-like" evidence="13">
    <location>
        <begin position="401"/>
        <end position="437"/>
    </location>
</feature>
<dbReference type="PROSITE" id="PS00010">
    <property type="entry name" value="ASX_HYDROXYL"/>
    <property type="match status" value="2"/>
</dbReference>
<evidence type="ECO:0000256" key="1">
    <source>
        <dbReference type="ARBA" id="ARBA00004479"/>
    </source>
</evidence>
<gene>
    <name evidence="14" type="ORF">CCH79_00019855</name>
</gene>